<reference evidence="2 3" key="1">
    <citation type="submission" date="2019-10" db="EMBL/GenBank/DDBJ databases">
        <title>Description of Paenibacillus pedi sp. nov.</title>
        <authorList>
            <person name="Carlier A."/>
            <person name="Qi S."/>
        </authorList>
    </citation>
    <scope>NUCLEOTIDE SEQUENCE [LARGE SCALE GENOMIC DNA]</scope>
    <source>
        <strain evidence="2 3">LMG 31457</strain>
    </source>
</reference>
<organism evidence="2 3">
    <name type="scientific">Paenibacillus planticolens</name>
    <dbReference type="NCBI Taxonomy" id="2654976"/>
    <lineage>
        <taxon>Bacteria</taxon>
        <taxon>Bacillati</taxon>
        <taxon>Bacillota</taxon>
        <taxon>Bacilli</taxon>
        <taxon>Bacillales</taxon>
        <taxon>Paenibacillaceae</taxon>
        <taxon>Paenibacillus</taxon>
    </lineage>
</organism>
<dbReference type="SUPFAM" id="SSF52266">
    <property type="entry name" value="SGNH hydrolase"/>
    <property type="match status" value="1"/>
</dbReference>
<evidence type="ECO:0000313" key="2">
    <source>
        <dbReference type="EMBL" id="NOV02675.1"/>
    </source>
</evidence>
<evidence type="ECO:0008006" key="4">
    <source>
        <dbReference type="Google" id="ProtNLM"/>
    </source>
</evidence>
<keyword evidence="1" id="KW-1133">Transmembrane helix</keyword>
<keyword evidence="1" id="KW-0472">Membrane</keyword>
<sequence length="426" mass="49233">MTGDSLIFFITSSFFSDPYQTTILPIAPMVFPKLSYPVYTYPVERFKSNHEQGGSSIILIAKFMGKIPRSSFFIVLFLLILDICLPFAVPIDEIYHYRLSYKLILDNRNDFKVALDKIKRDIDRKKLKDYIIILGDSVFYGSPGKSDDTFNAFIQKELAGGKTQQIYNLSLPASQIGDIYAMLLMLDDYGISTDRLIFNVRYASFVSRDTDETALFWWMDELRSMDVRAYQRLLPSSSNGAPPAKPYQQVKNGIENVILPHFRLFSYKDYLNQTVQDEWNRKTNGVVASDELGPSEPWYEKDIQGYLEQPEIKKSFSDAPLDLTERNVDVYFLNKIIEHQKSKDTLLVMTGTNHSLMKDLTGKKGYQENLKTLNDFLVSQPIDFLNLEDSIPDQLFTDHTHFMPEGYHVLARLVWDAFQSEERHKL</sequence>
<evidence type="ECO:0000313" key="3">
    <source>
        <dbReference type="Proteomes" id="UP000618579"/>
    </source>
</evidence>
<name>A0ABX1ZUG0_9BACL</name>
<feature type="transmembrane region" description="Helical" evidence="1">
    <location>
        <begin position="72"/>
        <end position="91"/>
    </location>
</feature>
<comment type="caution">
    <text evidence="2">The sequence shown here is derived from an EMBL/GenBank/DDBJ whole genome shotgun (WGS) entry which is preliminary data.</text>
</comment>
<protein>
    <recommendedName>
        <fullName evidence="4">SGNH/GDSL hydrolase family protein</fullName>
    </recommendedName>
</protein>
<evidence type="ECO:0000256" key="1">
    <source>
        <dbReference type="SAM" id="Phobius"/>
    </source>
</evidence>
<proteinExistence type="predicted"/>
<dbReference type="RefSeq" id="WP_171685489.1">
    <property type="nucleotide sequence ID" value="NZ_WHNZ01000045.1"/>
</dbReference>
<dbReference type="EMBL" id="WHNZ01000045">
    <property type="protein sequence ID" value="NOV02675.1"/>
    <property type="molecule type" value="Genomic_DNA"/>
</dbReference>
<gene>
    <name evidence="2" type="ORF">GC097_21965</name>
</gene>
<keyword evidence="3" id="KW-1185">Reference proteome</keyword>
<dbReference type="Proteomes" id="UP000618579">
    <property type="component" value="Unassembled WGS sequence"/>
</dbReference>
<accession>A0ABX1ZUG0</accession>
<keyword evidence="1" id="KW-0812">Transmembrane</keyword>